<dbReference type="InterPro" id="IPR019734">
    <property type="entry name" value="TPR_rpt"/>
</dbReference>
<dbReference type="OrthoDB" id="9766710at2"/>
<feature type="chain" id="PRO_5013605490" description="Tetratricopeptide repeat protein" evidence="3">
    <location>
        <begin position="28"/>
        <end position="592"/>
    </location>
</feature>
<dbReference type="SUPFAM" id="SSF48452">
    <property type="entry name" value="TPR-like"/>
    <property type="match status" value="3"/>
</dbReference>
<keyword evidence="3" id="KW-0732">Signal</keyword>
<gene>
    <name evidence="4" type="ORF">CSC94_11060</name>
</gene>
<dbReference type="PROSITE" id="PS50293">
    <property type="entry name" value="TPR_REGION"/>
    <property type="match status" value="1"/>
</dbReference>
<dbReference type="AlphaFoldDB" id="A0A2G1QNP6"/>
<evidence type="ECO:0000313" key="5">
    <source>
        <dbReference type="Proteomes" id="UP000221168"/>
    </source>
</evidence>
<evidence type="ECO:0000256" key="2">
    <source>
        <dbReference type="SAM" id="MobiDB-lite"/>
    </source>
</evidence>
<evidence type="ECO:0000256" key="1">
    <source>
        <dbReference type="PROSITE-ProRule" id="PRU00339"/>
    </source>
</evidence>
<dbReference type="Proteomes" id="UP000221168">
    <property type="component" value="Unassembled WGS sequence"/>
</dbReference>
<dbReference type="Pfam" id="PF13414">
    <property type="entry name" value="TPR_11"/>
    <property type="match status" value="1"/>
</dbReference>
<name>A0A2G1QNP6_9HYPH</name>
<accession>A0A2G1QNP6</accession>
<dbReference type="PANTHER" id="PTHR12558:SF13">
    <property type="entry name" value="CELL DIVISION CYCLE PROTEIN 27 HOMOLOG"/>
    <property type="match status" value="1"/>
</dbReference>
<feature type="repeat" description="TPR" evidence="1">
    <location>
        <begin position="383"/>
        <end position="416"/>
    </location>
</feature>
<keyword evidence="1" id="KW-0802">TPR repeat</keyword>
<feature type="repeat" description="TPR" evidence="1">
    <location>
        <begin position="421"/>
        <end position="454"/>
    </location>
</feature>
<proteinExistence type="predicted"/>
<dbReference type="PROSITE" id="PS50005">
    <property type="entry name" value="TPR"/>
    <property type="match status" value="3"/>
</dbReference>
<protein>
    <recommendedName>
        <fullName evidence="6">Tetratricopeptide repeat protein</fullName>
    </recommendedName>
</protein>
<keyword evidence="5" id="KW-1185">Reference proteome</keyword>
<dbReference type="Gene3D" id="1.25.40.10">
    <property type="entry name" value="Tetratricopeptide repeat domain"/>
    <property type="match status" value="4"/>
</dbReference>
<feature type="repeat" description="TPR" evidence="1">
    <location>
        <begin position="490"/>
        <end position="523"/>
    </location>
</feature>
<organism evidence="4 5">
    <name type="scientific">Zhengella mangrovi</name>
    <dbReference type="NCBI Taxonomy" id="1982044"/>
    <lineage>
        <taxon>Bacteria</taxon>
        <taxon>Pseudomonadati</taxon>
        <taxon>Pseudomonadota</taxon>
        <taxon>Alphaproteobacteria</taxon>
        <taxon>Hyphomicrobiales</taxon>
        <taxon>Notoacmeibacteraceae</taxon>
        <taxon>Zhengella</taxon>
    </lineage>
</organism>
<dbReference type="SMART" id="SM00028">
    <property type="entry name" value="TPR"/>
    <property type="match status" value="9"/>
</dbReference>
<dbReference type="EMBL" id="PDVP01000005">
    <property type="protein sequence ID" value="PHP67080.1"/>
    <property type="molecule type" value="Genomic_DNA"/>
</dbReference>
<evidence type="ECO:0000256" key="3">
    <source>
        <dbReference type="SAM" id="SignalP"/>
    </source>
</evidence>
<feature type="signal peptide" evidence="3">
    <location>
        <begin position="1"/>
        <end position="27"/>
    </location>
</feature>
<sequence length="592" mass="64796">MRFGLMRRVSGLAILAAVAFTGGPVMAKETAAAPKAPPVVAASLAGAFLAARTAEADNDYADAIAFYQRALAFDVDNEQLQQSLLLTMIAGGRFDDALPVAEKLKSVPEAERYARLALGVDAIRGKQYRSAINYFRLALSSDLDNLLTGVLTSWAMTGSGNTKDALEHLAKLEGPAWFEIFRNYQAALIADVAGDPSAGERYQKVLDDRAAAGAAPDTWLRAVDAYVSWAARNGRQKKAMEVADLGLEVSAGRPSTTALKAAIEAGKTVPPLVRNPKEGGAEILLNVAAALNRTGGENFVRLYLRYALALDPNNDMALATLGSVAEKLGESQLAIDTYSKVPATSSFKRLAELQLGLNLADLDRYDEAVKHLKTAIAEDETDTRAWLSLGGVYAAKEEFAEAAKLYDEAVTKIGEPKPEDWTLFYRRGIAYERIKQWDKAEPNFRKALELEPDQPQVLNYLGYSWVDMNRNLDEGLEMIRKAVDLRPQDGYIVDSLGWAYYRLGRYDEAVKELDRAVSLMPQDPTINDHLGDAYWRVGRRLEATFQWSHALGLNPDDDLRPKVEAKLKKGLPEEKKPDLAEPAEAGKGGDKG</sequence>
<evidence type="ECO:0008006" key="6">
    <source>
        <dbReference type="Google" id="ProtNLM"/>
    </source>
</evidence>
<dbReference type="RefSeq" id="WP_099306400.1">
    <property type="nucleotide sequence ID" value="NZ_PDVP01000005.1"/>
</dbReference>
<dbReference type="PANTHER" id="PTHR12558">
    <property type="entry name" value="CELL DIVISION CYCLE 16,23,27"/>
    <property type="match status" value="1"/>
</dbReference>
<dbReference type="InterPro" id="IPR011990">
    <property type="entry name" value="TPR-like_helical_dom_sf"/>
</dbReference>
<reference evidence="4 5" key="1">
    <citation type="submission" date="2017-10" db="EMBL/GenBank/DDBJ databases">
        <title>Sedimentibacterium mangrovi gen. nov., sp. nov., a novel member of family Phyllobacteriacea isolated from mangrove sediment.</title>
        <authorList>
            <person name="Liao H."/>
            <person name="Tian Y."/>
        </authorList>
    </citation>
    <scope>NUCLEOTIDE SEQUENCE [LARGE SCALE GENOMIC DNA]</scope>
    <source>
        <strain evidence="4 5">X9-2-2</strain>
    </source>
</reference>
<comment type="caution">
    <text evidence="4">The sequence shown here is derived from an EMBL/GenBank/DDBJ whole genome shotgun (WGS) entry which is preliminary data.</text>
</comment>
<feature type="compositionally biased region" description="Basic and acidic residues" evidence="2">
    <location>
        <begin position="557"/>
        <end position="579"/>
    </location>
</feature>
<feature type="region of interest" description="Disordered" evidence="2">
    <location>
        <begin position="556"/>
        <end position="592"/>
    </location>
</feature>
<dbReference type="Pfam" id="PF13432">
    <property type="entry name" value="TPR_16"/>
    <property type="match status" value="1"/>
</dbReference>
<dbReference type="Pfam" id="PF00515">
    <property type="entry name" value="TPR_1"/>
    <property type="match status" value="1"/>
</dbReference>
<evidence type="ECO:0000313" key="4">
    <source>
        <dbReference type="EMBL" id="PHP67080.1"/>
    </source>
</evidence>